<comment type="caution">
    <text evidence="14">The sequence shown here is derived from an EMBL/GenBank/DDBJ whole genome shotgun (WGS) entry which is preliminary data.</text>
</comment>
<dbReference type="InterPro" id="IPR027417">
    <property type="entry name" value="P-loop_NTPase"/>
</dbReference>
<dbReference type="CDD" id="cd18137">
    <property type="entry name" value="HLD_clamp_pol_III_gamma_tau"/>
    <property type="match status" value="1"/>
</dbReference>
<dbReference type="GO" id="GO:0003887">
    <property type="term" value="F:DNA-directed DNA polymerase activity"/>
    <property type="evidence" value="ECO:0007669"/>
    <property type="project" value="UniProtKB-KW"/>
</dbReference>
<dbReference type="STRING" id="1817892.AUK40_00850"/>
<dbReference type="InterPro" id="IPR048448">
    <property type="entry name" value="DnaX-like_C"/>
</dbReference>
<evidence type="ECO:0000256" key="4">
    <source>
        <dbReference type="ARBA" id="ARBA00022705"/>
    </source>
</evidence>
<proteinExistence type="inferred from homology"/>
<keyword evidence="4 11" id="KW-0235">DNA replication</keyword>
<dbReference type="FunFam" id="1.10.8.60:FF:000013">
    <property type="entry name" value="DNA polymerase III subunit gamma/tau"/>
    <property type="match status" value="1"/>
</dbReference>
<evidence type="ECO:0000256" key="6">
    <source>
        <dbReference type="ARBA" id="ARBA00022741"/>
    </source>
</evidence>
<evidence type="ECO:0000313" key="15">
    <source>
        <dbReference type="Proteomes" id="UP000183245"/>
    </source>
</evidence>
<protein>
    <recommendedName>
        <fullName evidence="11">DNA polymerase III subunit gamma/tau</fullName>
        <ecNumber evidence="11">2.7.7.7</ecNumber>
    </recommendedName>
</protein>
<evidence type="ECO:0000256" key="12">
    <source>
        <dbReference type="SAM" id="MobiDB-lite"/>
    </source>
</evidence>
<dbReference type="Pfam" id="PF12169">
    <property type="entry name" value="DNA_pol3_gamma3"/>
    <property type="match status" value="1"/>
</dbReference>
<evidence type="ECO:0000256" key="11">
    <source>
        <dbReference type="RuleBase" id="RU364063"/>
    </source>
</evidence>
<evidence type="ECO:0000256" key="10">
    <source>
        <dbReference type="ARBA" id="ARBA00049244"/>
    </source>
</evidence>
<dbReference type="PANTHER" id="PTHR11669">
    <property type="entry name" value="REPLICATION FACTOR C / DNA POLYMERASE III GAMMA-TAU SUBUNIT"/>
    <property type="match status" value="1"/>
</dbReference>
<dbReference type="NCBIfam" id="NF004046">
    <property type="entry name" value="PRK05563.1"/>
    <property type="match status" value="1"/>
</dbReference>
<name>A0A1J5IXK7_9BACT</name>
<feature type="region of interest" description="Disordered" evidence="12">
    <location>
        <begin position="521"/>
        <end position="550"/>
    </location>
</feature>
<reference evidence="14 15" key="1">
    <citation type="journal article" date="2016" name="Environ. Microbiol.">
        <title>Genomic resolution of a cold subsurface aquifer community provides metabolic insights for novel microbes adapted to high CO concentrations.</title>
        <authorList>
            <person name="Probst A.J."/>
            <person name="Castelle C.J."/>
            <person name="Singh A."/>
            <person name="Brown C.T."/>
            <person name="Anantharaman K."/>
            <person name="Sharon I."/>
            <person name="Hug L.A."/>
            <person name="Burstein D."/>
            <person name="Emerson J.B."/>
            <person name="Thomas B.C."/>
            <person name="Banfield J.F."/>
        </authorList>
    </citation>
    <scope>NUCLEOTIDE SEQUENCE [LARGE SCALE GENOMIC DNA]</scope>
    <source>
        <strain evidence="14">CG2_30_54_11</strain>
    </source>
</reference>
<evidence type="ECO:0000256" key="2">
    <source>
        <dbReference type="ARBA" id="ARBA00022679"/>
    </source>
</evidence>
<evidence type="ECO:0000256" key="8">
    <source>
        <dbReference type="ARBA" id="ARBA00022840"/>
    </source>
</evidence>
<keyword evidence="6 11" id="KW-0547">Nucleotide-binding</keyword>
<comment type="function">
    <text evidence="11">DNA polymerase III is a complex, multichain enzyme responsible for most of the replicative synthesis in bacteria. This DNA polymerase also exhibits 3' to 5' exonuclease activity.</text>
</comment>
<dbReference type="Pfam" id="PF13177">
    <property type="entry name" value="DNA_pol3_delta2"/>
    <property type="match status" value="1"/>
</dbReference>
<dbReference type="GO" id="GO:0005524">
    <property type="term" value="F:ATP binding"/>
    <property type="evidence" value="ECO:0007669"/>
    <property type="project" value="UniProtKB-KW"/>
</dbReference>
<comment type="subunit">
    <text evidence="11">DNA polymerase III contains a core (composed of alpha, epsilon and theta chains) that associates with a tau subunit. This core dimerizes to form the POLIII' complex. PolIII' associates with the gamma complex (composed of gamma, delta, delta', psi and chi chains) and with the beta chain to form the complete DNA polymerase III complex.</text>
</comment>
<dbReference type="GO" id="GO:0006261">
    <property type="term" value="P:DNA-templated DNA replication"/>
    <property type="evidence" value="ECO:0007669"/>
    <property type="project" value="TreeGrafter"/>
</dbReference>
<keyword evidence="3 11" id="KW-0548">Nucleotidyltransferase</keyword>
<evidence type="ECO:0000256" key="5">
    <source>
        <dbReference type="ARBA" id="ARBA00022723"/>
    </source>
</evidence>
<keyword evidence="5" id="KW-0479">Metal-binding</keyword>
<dbReference type="Pfam" id="PF22608">
    <property type="entry name" value="DNAX_ATPase_lid"/>
    <property type="match status" value="1"/>
</dbReference>
<dbReference type="InterPro" id="IPR012763">
    <property type="entry name" value="DNA_pol_III_sug/sutau_N"/>
</dbReference>
<organism evidence="14 15">
    <name type="scientific">Candidatus Wirthbacteria bacterium CG2_30_54_11</name>
    <dbReference type="NCBI Taxonomy" id="1817892"/>
    <lineage>
        <taxon>Bacteria</taxon>
        <taxon>Candidatus Wirthbacteria</taxon>
    </lineage>
</organism>
<dbReference type="Pfam" id="PF20964">
    <property type="entry name" value="DnaX_C"/>
    <property type="match status" value="1"/>
</dbReference>
<feature type="region of interest" description="Disordered" evidence="12">
    <location>
        <begin position="376"/>
        <end position="430"/>
    </location>
</feature>
<keyword evidence="9 11" id="KW-0239">DNA-directed DNA polymerase</keyword>
<dbReference type="NCBIfam" id="TIGR02397">
    <property type="entry name" value="dnaX_nterm"/>
    <property type="match status" value="1"/>
</dbReference>
<dbReference type="EC" id="2.7.7.7" evidence="11"/>
<dbReference type="GO" id="GO:0003677">
    <property type="term" value="F:DNA binding"/>
    <property type="evidence" value="ECO:0007669"/>
    <property type="project" value="InterPro"/>
</dbReference>
<accession>A0A1J5IXK7</accession>
<gene>
    <name evidence="11" type="primary">dnaX</name>
    <name evidence="14" type="ORF">AUK40_00850</name>
</gene>
<dbReference type="SMART" id="SM00382">
    <property type="entry name" value="AAA"/>
    <property type="match status" value="1"/>
</dbReference>
<dbReference type="AlphaFoldDB" id="A0A1J5IXK7"/>
<dbReference type="InterPro" id="IPR008921">
    <property type="entry name" value="DNA_pol3_clamp-load_cplx_C"/>
</dbReference>
<evidence type="ECO:0000256" key="3">
    <source>
        <dbReference type="ARBA" id="ARBA00022695"/>
    </source>
</evidence>
<evidence type="ECO:0000256" key="7">
    <source>
        <dbReference type="ARBA" id="ARBA00022833"/>
    </source>
</evidence>
<sequence length="561" mass="61406">MALYLTYRPQTFNAVVGQTHIVRTLQNALKDNRIGHAYLFTGPRGTGKTSIARILAKAANCLAPVVTETGFEPCDQCHSCTSIARGSAMDIVEIDAASNTGVDNIRDLREKISFRPTELRYKVYIIDEVHMLSKGAFNALLKTLEEPPDHAIFILATTEPYEVPATIVSRCQRYDFRFLQHREIVEQLQKIAESEHTALEDTAADFIAQLSHGALRDALSLLEQIMSYQRGTITRDDIKTALGILDQSQISSFFALLGAGKTGEAILAVHRLAGQGQDMGQFIKSCIEYGRQVLLSQLSGKAYLDLLNISAEDKQAIQEDKKLMDSAKLLAFMKNLLEVKNQLRKSDNPLVPVELALLQSFQETARNVAVSASPAAAVSTPAQDPAQPQEDTQQPVPFSAPGKKESSFAEKIKRKHAEAETVPDAPSAHTVKEETIIQKWNQILDAAKPHNHSVAAFLKGGTPRTIDPEGRLVIEFQYSFHKEQIEKRLNKSIVEDAIFEVCGQRVPITCLLVAKAGKPTAPAAQKSLPGAGNTADPKQTSDESPGISVDDALKMFGGKVV</sequence>
<dbReference type="Gene3D" id="3.40.50.300">
    <property type="entry name" value="P-loop containing nucleotide triphosphate hydrolases"/>
    <property type="match status" value="1"/>
</dbReference>
<keyword evidence="7" id="KW-0862">Zinc</keyword>
<dbReference type="PANTHER" id="PTHR11669:SF0">
    <property type="entry name" value="PROTEIN STICHEL-LIKE 2"/>
    <property type="match status" value="1"/>
</dbReference>
<evidence type="ECO:0000256" key="1">
    <source>
        <dbReference type="ARBA" id="ARBA00006360"/>
    </source>
</evidence>
<dbReference type="GO" id="GO:0046872">
    <property type="term" value="F:metal ion binding"/>
    <property type="evidence" value="ECO:0007669"/>
    <property type="project" value="UniProtKB-KW"/>
</dbReference>
<dbReference type="SUPFAM" id="SSF48019">
    <property type="entry name" value="post-AAA+ oligomerization domain-like"/>
    <property type="match status" value="1"/>
</dbReference>
<dbReference type="FunFam" id="3.40.50.300:FF:000014">
    <property type="entry name" value="DNA polymerase III subunit gamma/tau"/>
    <property type="match status" value="1"/>
</dbReference>
<evidence type="ECO:0000259" key="13">
    <source>
        <dbReference type="SMART" id="SM00382"/>
    </source>
</evidence>
<comment type="catalytic activity">
    <reaction evidence="10 11">
        <text>DNA(n) + a 2'-deoxyribonucleoside 5'-triphosphate = DNA(n+1) + diphosphate</text>
        <dbReference type="Rhea" id="RHEA:22508"/>
        <dbReference type="Rhea" id="RHEA-COMP:17339"/>
        <dbReference type="Rhea" id="RHEA-COMP:17340"/>
        <dbReference type="ChEBI" id="CHEBI:33019"/>
        <dbReference type="ChEBI" id="CHEBI:61560"/>
        <dbReference type="ChEBI" id="CHEBI:173112"/>
        <dbReference type="EC" id="2.7.7.7"/>
    </reaction>
</comment>
<dbReference type="InterPro" id="IPR050238">
    <property type="entry name" value="DNA_Rep/Repair_Clamp_Loader"/>
</dbReference>
<dbReference type="SUPFAM" id="SSF52540">
    <property type="entry name" value="P-loop containing nucleoside triphosphate hydrolases"/>
    <property type="match status" value="1"/>
</dbReference>
<evidence type="ECO:0000256" key="9">
    <source>
        <dbReference type="ARBA" id="ARBA00022932"/>
    </source>
</evidence>
<dbReference type="InterPro" id="IPR045085">
    <property type="entry name" value="HLD_clamp_pol_III_gamma_tau"/>
</dbReference>
<dbReference type="Proteomes" id="UP000183245">
    <property type="component" value="Unassembled WGS sequence"/>
</dbReference>
<keyword evidence="8 11" id="KW-0067">ATP-binding</keyword>
<dbReference type="Gene3D" id="1.20.272.10">
    <property type="match status" value="1"/>
</dbReference>
<dbReference type="CDD" id="cd00009">
    <property type="entry name" value="AAA"/>
    <property type="match status" value="1"/>
</dbReference>
<feature type="compositionally biased region" description="Basic and acidic residues" evidence="12">
    <location>
        <begin position="402"/>
        <end position="411"/>
    </location>
</feature>
<dbReference type="Gene3D" id="1.10.8.60">
    <property type="match status" value="1"/>
</dbReference>
<dbReference type="GO" id="GO:0009360">
    <property type="term" value="C:DNA polymerase III complex"/>
    <property type="evidence" value="ECO:0007669"/>
    <property type="project" value="InterPro"/>
</dbReference>
<evidence type="ECO:0000313" key="14">
    <source>
        <dbReference type="EMBL" id="OIP99170.1"/>
    </source>
</evidence>
<keyword evidence="2 11" id="KW-0808">Transferase</keyword>
<feature type="domain" description="AAA+ ATPase" evidence="13">
    <location>
        <begin position="34"/>
        <end position="188"/>
    </location>
</feature>
<dbReference type="EMBL" id="MNZT01000016">
    <property type="protein sequence ID" value="OIP99170.1"/>
    <property type="molecule type" value="Genomic_DNA"/>
</dbReference>
<dbReference type="InterPro" id="IPR022754">
    <property type="entry name" value="DNA_pol_III_gamma-3"/>
</dbReference>
<comment type="similarity">
    <text evidence="1 11">Belongs to the DnaX/STICHEL family.</text>
</comment>
<dbReference type="InterPro" id="IPR003593">
    <property type="entry name" value="AAA+_ATPase"/>
</dbReference>